<dbReference type="InterPro" id="IPR018683">
    <property type="entry name" value="DUF2169"/>
</dbReference>
<dbReference type="Proteomes" id="UP001205843">
    <property type="component" value="Unassembled WGS sequence"/>
</dbReference>
<dbReference type="Pfam" id="PF00805">
    <property type="entry name" value="Pentapeptide"/>
    <property type="match status" value="5"/>
</dbReference>
<gene>
    <name evidence="3" type="ORF">J2T57_001039</name>
</gene>
<comment type="caution">
    <text evidence="3">The sequence shown here is derived from an EMBL/GenBank/DDBJ whole genome shotgun (WGS) entry which is preliminary data.</text>
</comment>
<dbReference type="Gene3D" id="2.160.20.80">
    <property type="entry name" value="E3 ubiquitin-protein ligase SopA"/>
    <property type="match status" value="3"/>
</dbReference>
<organism evidence="3 4">
    <name type="scientific">Natronocella acetinitrilica</name>
    <dbReference type="NCBI Taxonomy" id="414046"/>
    <lineage>
        <taxon>Bacteria</taxon>
        <taxon>Pseudomonadati</taxon>
        <taxon>Pseudomonadota</taxon>
        <taxon>Gammaproteobacteria</taxon>
        <taxon>Chromatiales</taxon>
        <taxon>Ectothiorhodospiraceae</taxon>
        <taxon>Natronocella</taxon>
    </lineage>
</organism>
<evidence type="ECO:0000256" key="1">
    <source>
        <dbReference type="SAM" id="MobiDB-lite"/>
    </source>
</evidence>
<sequence>MEVVNRTPFTVAPIPGRFGFPGHSRTFVVKATLALVHRGVATVLEEQPFPTGDVAYDDDPDGLSAPRYETDFAPYKPLADVLLVGHCHTPGGEPAQRCPVRLEVGQRRIELAVTGDRYWQHGLAGGIVSDPRPFTQMPLRYERAFGGPEDSRNPVGVGFGAERVLDQGDRRLLLPNIEFADRLIRAPADNPGPAGLGPLARAWSGRSHRQGTYDARWEAERWPWYPDDFDWRYWNAAPVAFSDGYLDGTESISLFHLHPSYPEYTSRLPDLRVRLFVERRDAKDAALDEVEMRLDTLWIDADAEKAVLVWRGVTSVADVEAGDLLRVYVDAEHASAAPRPIGYFQRRYLEQLQAIEAEWAFEPEQPEVLEVEEPTDSVSPADTADDETPLDEAAQLDRIRAETLALSPDVKPGEPPDAETAERLLAERAAEFEPEDASEAPEGPSAWTRERVLGSAEDASLAGEDFSGLDLSGIDFTGRELDGCLFHGSDLAGAIFDGARLTGASLRGASLGGASFAGAWLLDADLTSVDGTDVVFASARMRRTCLAEANLTDAVFRAAILDDADFSSARLLGADFSSATLISTQFQQAELNGACLDGVKATDAVFADAVLTRATARGGDFFEADFSAASMANAVFDEANLKDVRLEGVNAPGLSLVGASATGLRAAEGSVLTGMRAGRLAAAGSYWETASLAGADFTEADLRQADFSHADLSHVCLDRVDAAGARFIAANLANASLRQINLFLGSLERASLGGSDLAGANCYGVEFLDAQHAEARLAGANLNMTKLEQDIRHG</sequence>
<dbReference type="InterPro" id="IPR001646">
    <property type="entry name" value="5peptide_repeat"/>
</dbReference>
<keyword evidence="4" id="KW-1185">Reference proteome</keyword>
<feature type="region of interest" description="Disordered" evidence="1">
    <location>
        <begin position="368"/>
        <end position="388"/>
    </location>
</feature>
<dbReference type="SUPFAM" id="SSF141571">
    <property type="entry name" value="Pentapeptide repeat-like"/>
    <property type="match status" value="2"/>
</dbReference>
<accession>A0AAE3KA92</accession>
<evidence type="ECO:0000313" key="4">
    <source>
        <dbReference type="Proteomes" id="UP001205843"/>
    </source>
</evidence>
<dbReference type="PANTHER" id="PTHR14136">
    <property type="entry name" value="BTB_POZ DOMAIN-CONTAINING PROTEIN KCTD9"/>
    <property type="match status" value="1"/>
</dbReference>
<dbReference type="EMBL" id="JALJXV010000002">
    <property type="protein sequence ID" value="MCP1673940.1"/>
    <property type="molecule type" value="Genomic_DNA"/>
</dbReference>
<dbReference type="PANTHER" id="PTHR14136:SF17">
    <property type="entry name" value="BTB_POZ DOMAIN-CONTAINING PROTEIN KCTD9"/>
    <property type="match status" value="1"/>
</dbReference>
<proteinExistence type="predicted"/>
<dbReference type="InterPro" id="IPR051082">
    <property type="entry name" value="Pentapeptide-BTB/POZ_domain"/>
</dbReference>
<evidence type="ECO:0000259" key="2">
    <source>
        <dbReference type="Pfam" id="PF09937"/>
    </source>
</evidence>
<evidence type="ECO:0000313" key="3">
    <source>
        <dbReference type="EMBL" id="MCP1673940.1"/>
    </source>
</evidence>
<reference evidence="3" key="1">
    <citation type="submission" date="2022-03" db="EMBL/GenBank/DDBJ databases">
        <title>Genomic Encyclopedia of Type Strains, Phase III (KMG-III): the genomes of soil and plant-associated and newly described type strains.</title>
        <authorList>
            <person name="Whitman W."/>
        </authorList>
    </citation>
    <scope>NUCLEOTIDE SEQUENCE</scope>
    <source>
        <strain evidence="3">ANL 6-2</strain>
    </source>
</reference>
<protein>
    <submittedName>
        <fullName evidence="3">Uncharacterized protein YjbI with pentapeptide repeats</fullName>
    </submittedName>
</protein>
<dbReference type="Pfam" id="PF09937">
    <property type="entry name" value="DUF2169"/>
    <property type="match status" value="1"/>
</dbReference>
<name>A0AAE3KA92_9GAMM</name>
<feature type="domain" description="DUF2169" evidence="2">
    <location>
        <begin position="26"/>
        <end position="311"/>
    </location>
</feature>
<dbReference type="AlphaFoldDB" id="A0AAE3KA92"/>